<evidence type="ECO:0000313" key="2">
    <source>
        <dbReference type="EMBL" id="WBE24849.1"/>
    </source>
</evidence>
<name>A0AAF0AIB8_9GAMM</name>
<dbReference type="PROSITE" id="PS51833">
    <property type="entry name" value="HDOD"/>
    <property type="match status" value="1"/>
</dbReference>
<dbReference type="KEGG" id="dce:O6P33_10845"/>
<dbReference type="Gene3D" id="1.10.3210.10">
    <property type="entry name" value="Hypothetical protein af1432"/>
    <property type="match status" value="1"/>
</dbReference>
<evidence type="ECO:0000313" key="3">
    <source>
        <dbReference type="Proteomes" id="UP001212189"/>
    </source>
</evidence>
<gene>
    <name evidence="2" type="ORF">O6P33_10845</name>
</gene>
<proteinExistence type="predicted"/>
<reference evidence="2 3" key="1">
    <citation type="submission" date="2022-12" db="EMBL/GenBank/DDBJ databases">
        <title>Coexistence and Characterization of a Novel Tigecycline Resistance gene tet(X) variant and blaNDM-1 in a Pseudomonas caeni Isolate of Chicken Origin.</title>
        <authorList>
            <person name="Lu X."/>
            <person name="Zhang L."/>
            <person name="Li R."/>
            <person name="Wang Z."/>
        </authorList>
    </citation>
    <scope>NUCLEOTIDE SEQUENCE [LARGE SCALE GENOMIC DNA]</scope>
    <source>
        <strain evidence="2 3">CE14</strain>
    </source>
</reference>
<dbReference type="PANTHER" id="PTHR33525:SF3">
    <property type="entry name" value="RIBONUCLEASE Y"/>
    <property type="match status" value="1"/>
</dbReference>
<dbReference type="AlphaFoldDB" id="A0AAF0AIB8"/>
<accession>A0AAF0AIB8</accession>
<dbReference type="Proteomes" id="UP001212189">
    <property type="component" value="Chromosome"/>
</dbReference>
<dbReference type="SUPFAM" id="SSF109604">
    <property type="entry name" value="HD-domain/PDEase-like"/>
    <property type="match status" value="1"/>
</dbReference>
<dbReference type="EMBL" id="CP114976">
    <property type="protein sequence ID" value="WBE24849.1"/>
    <property type="molecule type" value="Genomic_DNA"/>
</dbReference>
<protein>
    <submittedName>
        <fullName evidence="2">HDOD domain-containing protein</fullName>
    </submittedName>
</protein>
<organism evidence="2 3">
    <name type="scientific">Denitrificimonas caeni</name>
    <dbReference type="NCBI Taxonomy" id="521720"/>
    <lineage>
        <taxon>Bacteria</taxon>
        <taxon>Pseudomonadati</taxon>
        <taxon>Pseudomonadota</taxon>
        <taxon>Gammaproteobacteria</taxon>
        <taxon>Pseudomonadales</taxon>
        <taxon>Pseudomonadaceae</taxon>
        <taxon>Denitrificimonas</taxon>
    </lineage>
</organism>
<sequence length="287" mass="31995">MSDTNSTQSSAQQSLHYSLLSAFLKGTVKIPQMPENALRIRSLLRDPYTSLEHLSRVINSDPPLAAYLMQFADSPLLKSARPCRSLRDVLARLGTSKLNNLVLSFAVRNIFISKELALQKAFRARWNASLARAAWSASLTSVLPEISADDALLGGLFQDIGSLPLLAELENWPQIERETDNLNTVCEQLSGQIGTVLLTSWKQPSHLVDCARYRNGHLASSSADTAQLYELVQIGEALHNPLKHQQLAQLPLAQQIFNDMDVEKVQQQLQEQVQVWFLLLGVKTRAR</sequence>
<feature type="domain" description="HDOD" evidence="1">
    <location>
        <begin position="30"/>
        <end position="217"/>
    </location>
</feature>
<keyword evidence="3" id="KW-1185">Reference proteome</keyword>
<dbReference type="InterPro" id="IPR013976">
    <property type="entry name" value="HDOD"/>
</dbReference>
<dbReference type="PANTHER" id="PTHR33525">
    <property type="match status" value="1"/>
</dbReference>
<dbReference type="RefSeq" id="WP_269817792.1">
    <property type="nucleotide sequence ID" value="NZ_CP114976.1"/>
</dbReference>
<evidence type="ECO:0000259" key="1">
    <source>
        <dbReference type="PROSITE" id="PS51833"/>
    </source>
</evidence>
<dbReference type="InterPro" id="IPR052340">
    <property type="entry name" value="RNase_Y/CdgJ"/>
</dbReference>
<dbReference type="Pfam" id="PF08668">
    <property type="entry name" value="HDOD"/>
    <property type="match status" value="1"/>
</dbReference>